<reference evidence="1" key="1">
    <citation type="submission" date="2021-06" db="EMBL/GenBank/DDBJ databases">
        <authorList>
            <person name="Kallberg Y."/>
            <person name="Tangrot J."/>
            <person name="Rosling A."/>
        </authorList>
    </citation>
    <scope>NUCLEOTIDE SEQUENCE</scope>
    <source>
        <strain evidence="1">87-6 pot B 2015</strain>
    </source>
</reference>
<name>A0A9N9DI34_FUNMO</name>
<dbReference type="EMBL" id="CAJVPP010003948">
    <property type="protein sequence ID" value="CAG8640724.1"/>
    <property type="molecule type" value="Genomic_DNA"/>
</dbReference>
<proteinExistence type="predicted"/>
<evidence type="ECO:0000313" key="2">
    <source>
        <dbReference type="Proteomes" id="UP000789375"/>
    </source>
</evidence>
<gene>
    <name evidence="1" type="ORF">FMOSSE_LOCUS10972</name>
</gene>
<keyword evidence="2" id="KW-1185">Reference proteome</keyword>
<comment type="caution">
    <text evidence="1">The sequence shown here is derived from an EMBL/GenBank/DDBJ whole genome shotgun (WGS) entry which is preliminary data.</text>
</comment>
<protein>
    <submittedName>
        <fullName evidence="1">13990_t:CDS:1</fullName>
    </submittedName>
</protein>
<organism evidence="1 2">
    <name type="scientific">Funneliformis mosseae</name>
    <name type="common">Endomycorrhizal fungus</name>
    <name type="synonym">Glomus mosseae</name>
    <dbReference type="NCBI Taxonomy" id="27381"/>
    <lineage>
        <taxon>Eukaryota</taxon>
        <taxon>Fungi</taxon>
        <taxon>Fungi incertae sedis</taxon>
        <taxon>Mucoromycota</taxon>
        <taxon>Glomeromycotina</taxon>
        <taxon>Glomeromycetes</taxon>
        <taxon>Glomerales</taxon>
        <taxon>Glomeraceae</taxon>
        <taxon>Funneliformis</taxon>
    </lineage>
</organism>
<sequence length="101" mass="11494">MSLNKSNKTSLEIKESTNLSPSVTLLSPLEDLIDISDEESQKSYEESYSFLVRRMSVISQKKRKSEILILKVVGELFSNGDSDNGDDVFEEDNKRTLKMML</sequence>
<evidence type="ECO:0000313" key="1">
    <source>
        <dbReference type="EMBL" id="CAG8640724.1"/>
    </source>
</evidence>
<dbReference type="Proteomes" id="UP000789375">
    <property type="component" value="Unassembled WGS sequence"/>
</dbReference>
<accession>A0A9N9DI34</accession>
<dbReference type="AlphaFoldDB" id="A0A9N9DI34"/>